<dbReference type="PROSITE" id="PS50109">
    <property type="entry name" value="HIS_KIN"/>
    <property type="match status" value="1"/>
</dbReference>
<dbReference type="GO" id="GO:0009927">
    <property type="term" value="F:histidine phosphotransfer kinase activity"/>
    <property type="evidence" value="ECO:0007669"/>
    <property type="project" value="TreeGrafter"/>
</dbReference>
<keyword evidence="12" id="KW-0812">Transmembrane</keyword>
<dbReference type="InterPro" id="IPR003661">
    <property type="entry name" value="HisK_dim/P_dom"/>
</dbReference>
<evidence type="ECO:0000256" key="10">
    <source>
        <dbReference type="ARBA" id="ARBA00023136"/>
    </source>
</evidence>
<evidence type="ECO:0000259" key="13">
    <source>
        <dbReference type="PROSITE" id="PS50109"/>
    </source>
</evidence>
<feature type="transmembrane region" description="Helical" evidence="12">
    <location>
        <begin position="20"/>
        <end position="43"/>
    </location>
</feature>
<accession>A0A8J3E5R5</accession>
<dbReference type="Gene3D" id="3.30.565.10">
    <property type="entry name" value="Histidine kinase-like ATPase, C-terminal domain"/>
    <property type="match status" value="1"/>
</dbReference>
<dbReference type="AlphaFoldDB" id="A0A8J3E5R5"/>
<evidence type="ECO:0000256" key="3">
    <source>
        <dbReference type="ARBA" id="ARBA00012438"/>
    </source>
</evidence>
<dbReference type="InterPro" id="IPR005467">
    <property type="entry name" value="His_kinase_dom"/>
</dbReference>
<dbReference type="SUPFAM" id="SSF47384">
    <property type="entry name" value="Homodimeric domain of signal transducing histidine kinase"/>
    <property type="match status" value="1"/>
</dbReference>
<dbReference type="InterPro" id="IPR036890">
    <property type="entry name" value="HATPase_C_sf"/>
</dbReference>
<keyword evidence="15" id="KW-1185">Reference proteome</keyword>
<protein>
    <recommendedName>
        <fullName evidence="3">histidine kinase</fullName>
        <ecNumber evidence="3">2.7.13.3</ecNumber>
    </recommendedName>
</protein>
<dbReference type="Pfam" id="PF12860">
    <property type="entry name" value="PAS_7"/>
    <property type="match status" value="1"/>
</dbReference>
<feature type="transmembrane region" description="Helical" evidence="12">
    <location>
        <begin position="301"/>
        <end position="324"/>
    </location>
</feature>
<evidence type="ECO:0000256" key="6">
    <source>
        <dbReference type="ARBA" id="ARBA00022741"/>
    </source>
</evidence>
<dbReference type="InterPro" id="IPR035965">
    <property type="entry name" value="PAS-like_dom_sf"/>
</dbReference>
<keyword evidence="7" id="KW-0418">Kinase</keyword>
<sequence>MSTPFRLQRTWLGIHRWLDLEAGIIGFSILAVLAFGTVLAFMLDRSRNSAIESARATTGSLVVAAETATARTVLSIDAMLSAVAEALDNLPREVPIDGPQVHDLLRIFDDQNFSVRDILLIDDQGFQVNDSASVLRKRRSLADRDFALPHGEGADAQTLFIGRPIRSAVTESWSIYLSRPIVLQGGRFVGRIAAEVPVETFSDFYKKLDAGKATKICLYASDGTLLATDPSADDRIGQRIVGPDRLAKPQSDVVTTTVASDAPDGTRTIVSSKAIPVRPLAVEAGIDLSDALGAWDEEARVLAVVFLLGTAGCAAFALLLVMLLHRQRRAQGLLQDALEHLSEGFVLFDRQERLVMCNSRFRQIFARSAPAIAPGAGREQIIRYGAEHGEYLDVPPGEIDGWTAGTLAEHRRVCGSTVDRQLADGRWLQISEQRTSDGGTVGVCTDITGIKEHETQLRLNEDQLTQTIKALEEARVQAQRQADDLAKLAGDLAAARDKAEVANRAKSQFLANMSHELRTPLNAVIGFAELLKLEVFGPLNDKQREYVEDIRGSGAHLLEVINDVLDLSKIEAGHAELREDAADLVELIDGQVAIMRPRAAQGGLTIRAMCQPDLPPCWIDTLKVRQMVLNLLSNAVKFTSEGGAITVGAEIEPPGGERAGWLKIWVADTGIGIAAEDLAYVRDPFRQVENHLSRKYEGSGLGLAITDAQMRLHAGLLDIESELGEGTTVTLWFPATRVLDRTAARPGVSASGVAAPGISANA</sequence>
<comment type="caution">
    <text evidence="14">The sequence shown here is derived from an EMBL/GenBank/DDBJ whole genome shotgun (WGS) entry which is preliminary data.</text>
</comment>
<dbReference type="SMART" id="SM00388">
    <property type="entry name" value="HisKA"/>
    <property type="match status" value="1"/>
</dbReference>
<dbReference type="Proteomes" id="UP000646365">
    <property type="component" value="Unassembled WGS sequence"/>
</dbReference>
<evidence type="ECO:0000256" key="5">
    <source>
        <dbReference type="ARBA" id="ARBA00022679"/>
    </source>
</evidence>
<keyword evidence="11" id="KW-0175">Coiled coil</keyword>
<gene>
    <name evidence="14" type="ORF">GCM10011611_32260</name>
</gene>
<dbReference type="SUPFAM" id="SSF55785">
    <property type="entry name" value="PYP-like sensor domain (PAS domain)"/>
    <property type="match status" value="1"/>
</dbReference>
<keyword evidence="6" id="KW-0547">Nucleotide-binding</keyword>
<dbReference type="InterPro" id="IPR036097">
    <property type="entry name" value="HisK_dim/P_sf"/>
</dbReference>
<evidence type="ECO:0000256" key="2">
    <source>
        <dbReference type="ARBA" id="ARBA00004370"/>
    </source>
</evidence>
<keyword evidence="9" id="KW-0902">Two-component regulatory system</keyword>
<dbReference type="SMART" id="SM00387">
    <property type="entry name" value="HATPase_c"/>
    <property type="match status" value="1"/>
</dbReference>
<evidence type="ECO:0000313" key="14">
    <source>
        <dbReference type="EMBL" id="GGF23703.1"/>
    </source>
</evidence>
<comment type="subcellular location">
    <subcellularLocation>
        <location evidence="2">Membrane</location>
    </subcellularLocation>
</comment>
<dbReference type="Gene3D" id="1.10.287.130">
    <property type="match status" value="1"/>
</dbReference>
<dbReference type="SUPFAM" id="SSF55874">
    <property type="entry name" value="ATPase domain of HSP90 chaperone/DNA topoisomerase II/histidine kinase"/>
    <property type="match status" value="1"/>
</dbReference>
<evidence type="ECO:0000256" key="9">
    <source>
        <dbReference type="ARBA" id="ARBA00023012"/>
    </source>
</evidence>
<proteinExistence type="predicted"/>
<evidence type="ECO:0000256" key="4">
    <source>
        <dbReference type="ARBA" id="ARBA00022553"/>
    </source>
</evidence>
<dbReference type="Pfam" id="PF00512">
    <property type="entry name" value="HisKA"/>
    <property type="match status" value="1"/>
</dbReference>
<dbReference type="CDD" id="cd00082">
    <property type="entry name" value="HisKA"/>
    <property type="match status" value="1"/>
</dbReference>
<reference evidence="14" key="1">
    <citation type="journal article" date="2014" name="Int. J. Syst. Evol. Microbiol.">
        <title>Complete genome sequence of Corynebacterium casei LMG S-19264T (=DSM 44701T), isolated from a smear-ripened cheese.</title>
        <authorList>
            <consortium name="US DOE Joint Genome Institute (JGI-PGF)"/>
            <person name="Walter F."/>
            <person name="Albersmeier A."/>
            <person name="Kalinowski J."/>
            <person name="Ruckert C."/>
        </authorList>
    </citation>
    <scope>NUCLEOTIDE SEQUENCE</scope>
    <source>
        <strain evidence="14">CGMCC 1.15725</strain>
    </source>
</reference>
<evidence type="ECO:0000256" key="11">
    <source>
        <dbReference type="SAM" id="Coils"/>
    </source>
</evidence>
<evidence type="ECO:0000313" key="15">
    <source>
        <dbReference type="Proteomes" id="UP000646365"/>
    </source>
</evidence>
<reference evidence="14" key="2">
    <citation type="submission" date="2020-09" db="EMBL/GenBank/DDBJ databases">
        <authorList>
            <person name="Sun Q."/>
            <person name="Zhou Y."/>
        </authorList>
    </citation>
    <scope>NUCLEOTIDE SEQUENCE</scope>
    <source>
        <strain evidence="14">CGMCC 1.15725</strain>
    </source>
</reference>
<keyword evidence="12" id="KW-1133">Transmembrane helix</keyword>
<dbReference type="CDD" id="cd12914">
    <property type="entry name" value="PDC1_DGC_like"/>
    <property type="match status" value="1"/>
</dbReference>
<dbReference type="InterPro" id="IPR003594">
    <property type="entry name" value="HATPase_dom"/>
</dbReference>
<keyword evidence="8" id="KW-0067">ATP-binding</keyword>
<dbReference type="EMBL" id="BMJQ01000008">
    <property type="protein sequence ID" value="GGF23703.1"/>
    <property type="molecule type" value="Genomic_DNA"/>
</dbReference>
<feature type="coiled-coil region" evidence="11">
    <location>
        <begin position="454"/>
        <end position="505"/>
    </location>
</feature>
<name>A0A8J3E5R5_9PROT</name>
<feature type="domain" description="Histidine kinase" evidence="13">
    <location>
        <begin position="512"/>
        <end position="737"/>
    </location>
</feature>
<organism evidence="14 15">
    <name type="scientific">Aliidongia dinghuensis</name>
    <dbReference type="NCBI Taxonomy" id="1867774"/>
    <lineage>
        <taxon>Bacteria</taxon>
        <taxon>Pseudomonadati</taxon>
        <taxon>Pseudomonadota</taxon>
        <taxon>Alphaproteobacteria</taxon>
        <taxon>Rhodospirillales</taxon>
        <taxon>Dongiaceae</taxon>
        <taxon>Aliidongia</taxon>
    </lineage>
</organism>
<keyword evidence="10 12" id="KW-0472">Membrane</keyword>
<dbReference type="GO" id="GO:0005886">
    <property type="term" value="C:plasma membrane"/>
    <property type="evidence" value="ECO:0007669"/>
    <property type="project" value="TreeGrafter"/>
</dbReference>
<dbReference type="FunFam" id="1.10.287.130:FF:000038">
    <property type="entry name" value="Sensory transduction histidine kinase"/>
    <property type="match status" value="1"/>
</dbReference>
<dbReference type="Gene3D" id="3.30.450.20">
    <property type="entry name" value="PAS domain"/>
    <property type="match status" value="3"/>
</dbReference>
<dbReference type="InterPro" id="IPR004358">
    <property type="entry name" value="Sig_transdc_His_kin-like_C"/>
</dbReference>
<dbReference type="PRINTS" id="PR00344">
    <property type="entry name" value="BCTRLSENSOR"/>
</dbReference>
<evidence type="ECO:0000256" key="1">
    <source>
        <dbReference type="ARBA" id="ARBA00000085"/>
    </source>
</evidence>
<evidence type="ECO:0000256" key="7">
    <source>
        <dbReference type="ARBA" id="ARBA00022777"/>
    </source>
</evidence>
<keyword evidence="5" id="KW-0808">Transferase</keyword>
<evidence type="ECO:0000256" key="8">
    <source>
        <dbReference type="ARBA" id="ARBA00022840"/>
    </source>
</evidence>
<keyword evidence="4" id="KW-0597">Phosphoprotein</keyword>
<dbReference type="GO" id="GO:0005524">
    <property type="term" value="F:ATP binding"/>
    <property type="evidence" value="ECO:0007669"/>
    <property type="project" value="UniProtKB-KW"/>
</dbReference>
<comment type="catalytic activity">
    <reaction evidence="1">
        <text>ATP + protein L-histidine = ADP + protein N-phospho-L-histidine.</text>
        <dbReference type="EC" id="2.7.13.3"/>
    </reaction>
</comment>
<evidence type="ECO:0000256" key="12">
    <source>
        <dbReference type="SAM" id="Phobius"/>
    </source>
</evidence>
<dbReference type="Pfam" id="PF02518">
    <property type="entry name" value="HATPase_c"/>
    <property type="match status" value="1"/>
</dbReference>
<dbReference type="CDD" id="cd12915">
    <property type="entry name" value="PDC2_DGC_like"/>
    <property type="match status" value="1"/>
</dbReference>
<dbReference type="EC" id="2.7.13.3" evidence="3"/>
<dbReference type="PANTHER" id="PTHR43047:SF72">
    <property type="entry name" value="OSMOSENSING HISTIDINE PROTEIN KINASE SLN1"/>
    <property type="match status" value="1"/>
</dbReference>
<dbReference type="PANTHER" id="PTHR43047">
    <property type="entry name" value="TWO-COMPONENT HISTIDINE PROTEIN KINASE"/>
    <property type="match status" value="1"/>
</dbReference>
<dbReference type="RefSeq" id="WP_189047561.1">
    <property type="nucleotide sequence ID" value="NZ_BMJQ01000008.1"/>
</dbReference>
<dbReference type="GO" id="GO:0000155">
    <property type="term" value="F:phosphorelay sensor kinase activity"/>
    <property type="evidence" value="ECO:0007669"/>
    <property type="project" value="InterPro"/>
</dbReference>